<name>A0A4U5PB58_STECR</name>
<evidence type="ECO:0000313" key="4">
    <source>
        <dbReference type="EMBL" id="TKR93548.1"/>
    </source>
</evidence>
<dbReference type="AlphaFoldDB" id="A0A4U5PB58"/>
<comment type="caution">
    <text evidence="4">The sequence shown here is derived from an EMBL/GenBank/DDBJ whole genome shotgun (WGS) entry which is preliminary data.</text>
</comment>
<reference evidence="4 5" key="1">
    <citation type="journal article" date="2015" name="Genome Biol.">
        <title>Comparative genomics of Steinernema reveals deeply conserved gene regulatory networks.</title>
        <authorList>
            <person name="Dillman A.R."/>
            <person name="Macchietto M."/>
            <person name="Porter C.F."/>
            <person name="Rogers A."/>
            <person name="Williams B."/>
            <person name="Antoshechkin I."/>
            <person name="Lee M.M."/>
            <person name="Goodwin Z."/>
            <person name="Lu X."/>
            <person name="Lewis E.E."/>
            <person name="Goodrich-Blair H."/>
            <person name="Stock S.P."/>
            <person name="Adams B.J."/>
            <person name="Sternberg P.W."/>
            <person name="Mortazavi A."/>
        </authorList>
    </citation>
    <scope>NUCLEOTIDE SEQUENCE [LARGE SCALE GENOMIC DNA]</scope>
    <source>
        <strain evidence="4 5">ALL</strain>
    </source>
</reference>
<evidence type="ECO:0000259" key="3">
    <source>
        <dbReference type="PROSITE" id="PS51532"/>
    </source>
</evidence>
<dbReference type="InterPro" id="IPR036249">
    <property type="entry name" value="Thioredoxin-like_sf"/>
</dbReference>
<dbReference type="GO" id="GO:0005737">
    <property type="term" value="C:cytoplasm"/>
    <property type="evidence" value="ECO:0007669"/>
    <property type="project" value="UniProtKB-ARBA"/>
</dbReference>
<gene>
    <name evidence="4" type="ORF">L596_007977</name>
</gene>
<sequence>MVGIAVVETEADYSRLTGTGVAVVDFFATWCGPCNRIAPFFKELANKYQNVQFVKFDVDKLKNLAGSLGISAMPTFYVYSNGQKVDTMKGADQDQLERMVRKWADAAPTEESMVPGQTELSGFVNKSQVECLNECDRNNIQAFLSSTGVKKLVSDCDEQLIINLPFNQPVKIHSIYVKGAGGNAPKSVKLFTNLAHTLDFDGASAAVAVQEINFTDKVKDGELVNLRYVKFQNVQQLQLFVENNLGEEEQTVIEDIKIFGTPLSSTNMHDFKRVAGKAGEVGH</sequence>
<evidence type="ECO:0000256" key="1">
    <source>
        <dbReference type="ARBA" id="ARBA00023157"/>
    </source>
</evidence>
<dbReference type="Gene3D" id="3.40.30.10">
    <property type="entry name" value="Glutaredoxin"/>
    <property type="match status" value="1"/>
</dbReference>
<dbReference type="PROSITE" id="PS51532">
    <property type="entry name" value="PITH"/>
    <property type="match status" value="1"/>
</dbReference>
<evidence type="ECO:0000259" key="2">
    <source>
        <dbReference type="PROSITE" id="PS51352"/>
    </source>
</evidence>
<keyword evidence="1" id="KW-1015">Disulfide bond</keyword>
<dbReference type="CDD" id="cd02947">
    <property type="entry name" value="TRX_family"/>
    <property type="match status" value="1"/>
</dbReference>
<dbReference type="InterPro" id="IPR010400">
    <property type="entry name" value="PITH_dom"/>
</dbReference>
<dbReference type="SUPFAM" id="SSF52833">
    <property type="entry name" value="Thioredoxin-like"/>
    <property type="match status" value="1"/>
</dbReference>
<dbReference type="InterPro" id="IPR013766">
    <property type="entry name" value="Thioredoxin_domain"/>
</dbReference>
<keyword evidence="5" id="KW-1185">Reference proteome</keyword>
<dbReference type="PROSITE" id="PS51352">
    <property type="entry name" value="THIOREDOXIN_2"/>
    <property type="match status" value="1"/>
</dbReference>
<dbReference type="FunFam" id="3.40.30.10:FF:000245">
    <property type="entry name" value="Thioredoxin"/>
    <property type="match status" value="1"/>
</dbReference>
<dbReference type="EMBL" id="AZBU02000002">
    <property type="protein sequence ID" value="TKR93548.1"/>
    <property type="molecule type" value="Genomic_DNA"/>
</dbReference>
<dbReference type="Pfam" id="PF06201">
    <property type="entry name" value="PITH"/>
    <property type="match status" value="1"/>
</dbReference>
<dbReference type="SUPFAM" id="SSF49785">
    <property type="entry name" value="Galactose-binding domain-like"/>
    <property type="match status" value="1"/>
</dbReference>
<dbReference type="OrthoDB" id="2121326at2759"/>
<dbReference type="InterPro" id="IPR017937">
    <property type="entry name" value="Thioredoxin_CS"/>
</dbReference>
<reference evidence="4 5" key="2">
    <citation type="journal article" date="2019" name="G3 (Bethesda)">
        <title>Hybrid Assembly of the Genome of the Entomopathogenic Nematode Steinernema carpocapsae Identifies the X-Chromosome.</title>
        <authorList>
            <person name="Serra L."/>
            <person name="Macchietto M."/>
            <person name="Macias-Munoz A."/>
            <person name="McGill C.J."/>
            <person name="Rodriguez I.M."/>
            <person name="Rodriguez B."/>
            <person name="Murad R."/>
            <person name="Mortazavi A."/>
        </authorList>
    </citation>
    <scope>NUCLEOTIDE SEQUENCE [LARGE SCALE GENOMIC DNA]</scope>
    <source>
        <strain evidence="4 5">ALL</strain>
    </source>
</reference>
<evidence type="ECO:0008006" key="6">
    <source>
        <dbReference type="Google" id="ProtNLM"/>
    </source>
</evidence>
<dbReference type="Pfam" id="PF00085">
    <property type="entry name" value="Thioredoxin"/>
    <property type="match status" value="1"/>
</dbReference>
<dbReference type="Proteomes" id="UP000298663">
    <property type="component" value="Unassembled WGS sequence"/>
</dbReference>
<dbReference type="InterPro" id="IPR037047">
    <property type="entry name" value="PITH_dom_sf"/>
</dbReference>
<dbReference type="PRINTS" id="PR00421">
    <property type="entry name" value="THIOREDOXIN"/>
</dbReference>
<evidence type="ECO:0000313" key="5">
    <source>
        <dbReference type="Proteomes" id="UP000298663"/>
    </source>
</evidence>
<feature type="domain" description="PITH" evidence="3">
    <location>
        <begin position="109"/>
        <end position="278"/>
    </location>
</feature>
<feature type="domain" description="Thioredoxin" evidence="2">
    <location>
        <begin position="1"/>
        <end position="105"/>
    </location>
</feature>
<accession>A0A4U5PB58</accession>
<dbReference type="PROSITE" id="PS00194">
    <property type="entry name" value="THIOREDOXIN_1"/>
    <property type="match status" value="1"/>
</dbReference>
<proteinExistence type="predicted"/>
<dbReference type="PANTHER" id="PTHR46115">
    <property type="entry name" value="THIOREDOXIN-LIKE PROTEIN 1"/>
    <property type="match status" value="1"/>
</dbReference>
<dbReference type="STRING" id="34508.A0A4U5PB58"/>
<organism evidence="4 5">
    <name type="scientific">Steinernema carpocapsae</name>
    <name type="common">Entomopathogenic nematode</name>
    <dbReference type="NCBI Taxonomy" id="34508"/>
    <lineage>
        <taxon>Eukaryota</taxon>
        <taxon>Metazoa</taxon>
        <taxon>Ecdysozoa</taxon>
        <taxon>Nematoda</taxon>
        <taxon>Chromadorea</taxon>
        <taxon>Rhabditida</taxon>
        <taxon>Tylenchina</taxon>
        <taxon>Panagrolaimomorpha</taxon>
        <taxon>Strongyloidoidea</taxon>
        <taxon>Steinernematidae</taxon>
        <taxon>Steinernema</taxon>
    </lineage>
</organism>
<dbReference type="InterPro" id="IPR008979">
    <property type="entry name" value="Galactose-bd-like_sf"/>
</dbReference>
<dbReference type="Gene3D" id="2.60.120.470">
    <property type="entry name" value="PITH domain"/>
    <property type="match status" value="1"/>
</dbReference>
<protein>
    <recommendedName>
        <fullName evidence="6">Thioredoxin domain-containing protein</fullName>
    </recommendedName>
</protein>